<dbReference type="Proteomes" id="UP000295247">
    <property type="component" value="Unassembled WGS sequence"/>
</dbReference>
<protein>
    <submittedName>
        <fullName evidence="2">Uncharacterized protein</fullName>
    </submittedName>
</protein>
<evidence type="ECO:0000313" key="3">
    <source>
        <dbReference type="Proteomes" id="UP000295247"/>
    </source>
</evidence>
<evidence type="ECO:0000313" key="2">
    <source>
        <dbReference type="EMBL" id="TCW33266.1"/>
    </source>
</evidence>
<feature type="region of interest" description="Disordered" evidence="1">
    <location>
        <begin position="25"/>
        <end position="55"/>
    </location>
</feature>
<organism evidence="2 3">
    <name type="scientific">Marichromatium gracile</name>
    <name type="common">Chromatium gracile</name>
    <dbReference type="NCBI Taxonomy" id="1048"/>
    <lineage>
        <taxon>Bacteria</taxon>
        <taxon>Pseudomonadati</taxon>
        <taxon>Pseudomonadota</taxon>
        <taxon>Gammaproteobacteria</taxon>
        <taxon>Chromatiales</taxon>
        <taxon>Chromatiaceae</taxon>
        <taxon>Marichromatium</taxon>
    </lineage>
</organism>
<proteinExistence type="predicted"/>
<evidence type="ECO:0000256" key="1">
    <source>
        <dbReference type="SAM" id="MobiDB-lite"/>
    </source>
</evidence>
<name>A0A4R4A5S8_MARGR</name>
<sequence length="86" mass="8861">MVSFFATGRPHGRIRAAIIGTGGGARAGRGLADTTFHPRLGGDSRSMRSIPGVSGARRCPEAMAGFRAGRDGMADNQSLLEGFNAA</sequence>
<reference evidence="2 3" key="1">
    <citation type="submission" date="2019-03" db="EMBL/GenBank/DDBJ databases">
        <title>Genomic Encyclopedia of Type Strains, Phase IV (KMG-IV): sequencing the most valuable type-strain genomes for metagenomic binning, comparative biology and taxonomic classification.</title>
        <authorList>
            <person name="Goeker M."/>
        </authorList>
    </citation>
    <scope>NUCLEOTIDE SEQUENCE [LARGE SCALE GENOMIC DNA]</scope>
    <source>
        <strain evidence="2 3">DSM 203</strain>
    </source>
</reference>
<comment type="caution">
    <text evidence="2">The sequence shown here is derived from an EMBL/GenBank/DDBJ whole genome shotgun (WGS) entry which is preliminary data.</text>
</comment>
<gene>
    <name evidence="2" type="ORF">EDC29_11516</name>
</gene>
<accession>A0A4R4A5S8</accession>
<dbReference type="AlphaFoldDB" id="A0A4R4A5S8"/>
<dbReference type="EMBL" id="SMDC01000015">
    <property type="protein sequence ID" value="TCW33266.1"/>
    <property type="molecule type" value="Genomic_DNA"/>
</dbReference>